<dbReference type="CDD" id="cd04301">
    <property type="entry name" value="NAT_SF"/>
    <property type="match status" value="1"/>
</dbReference>
<dbReference type="Gene3D" id="3.40.630.30">
    <property type="match status" value="1"/>
</dbReference>
<accession>A0ABS4K4Q4</accession>
<dbReference type="EMBL" id="JAGGLL010000019">
    <property type="protein sequence ID" value="MBP2022762.1"/>
    <property type="molecule type" value="Genomic_DNA"/>
</dbReference>
<comment type="caution">
    <text evidence="2">The sequence shown here is derived from an EMBL/GenBank/DDBJ whole genome shotgun (WGS) entry which is preliminary data.</text>
</comment>
<dbReference type="InterPro" id="IPR016181">
    <property type="entry name" value="Acyl_CoA_acyltransferase"/>
</dbReference>
<dbReference type="SUPFAM" id="SSF55729">
    <property type="entry name" value="Acyl-CoA N-acyltransferases (Nat)"/>
    <property type="match status" value="1"/>
</dbReference>
<dbReference type="PANTHER" id="PTHR43617">
    <property type="entry name" value="L-AMINO ACID N-ACETYLTRANSFERASE"/>
    <property type="match status" value="1"/>
</dbReference>
<gene>
    <name evidence="2" type="ORF">J2Z44_002585</name>
</gene>
<evidence type="ECO:0000313" key="3">
    <source>
        <dbReference type="Proteomes" id="UP001519308"/>
    </source>
</evidence>
<dbReference type="PROSITE" id="PS51186">
    <property type="entry name" value="GNAT"/>
    <property type="match status" value="1"/>
</dbReference>
<proteinExistence type="predicted"/>
<dbReference type="Pfam" id="PF00583">
    <property type="entry name" value="Acetyltransf_1"/>
    <property type="match status" value="1"/>
</dbReference>
<evidence type="ECO:0000259" key="1">
    <source>
        <dbReference type="PROSITE" id="PS51186"/>
    </source>
</evidence>
<dbReference type="InterPro" id="IPR000182">
    <property type="entry name" value="GNAT_dom"/>
</dbReference>
<dbReference type="RefSeq" id="WP_021283650.1">
    <property type="nucleotide sequence ID" value="NZ_JAGGLL010000019.1"/>
</dbReference>
<dbReference type="Proteomes" id="UP001519308">
    <property type="component" value="Unassembled WGS sequence"/>
</dbReference>
<protein>
    <submittedName>
        <fullName evidence="2">Ribosomal protein S18 acetylase RimI-like enzyme</fullName>
    </submittedName>
</protein>
<keyword evidence="3" id="KW-1185">Reference proteome</keyword>
<evidence type="ECO:0000313" key="2">
    <source>
        <dbReference type="EMBL" id="MBP2022762.1"/>
    </source>
</evidence>
<sequence length="273" mass="32130">MLQEEILQFIGNISPQARDYVQSSFKNIEVLYSLITDKNSGVFIKVNSEECCIFYASFLNEDNIEDILEIIKNKTNEYTSKIGSKEVCFNVYGNNLKIINLVRRLGFKIDIEGYYLEYGNKEIPQLKNSNLTVKGFERSMLKEYVHLFDSAYYQINIDNHWEINSYAKNQEQFHEKLNTLNKHNQVYSFWIDKELIGAYILKENYIMDFVVNPIYQNKGYGSYMLAHCIKNMKENKAIEKVRLGVVKTNAAAKRFYERNGFVEISCYSEHTYR</sequence>
<organism evidence="2 3">
    <name type="scientific">Clostridium punense</name>
    <dbReference type="NCBI Taxonomy" id="1054297"/>
    <lineage>
        <taxon>Bacteria</taxon>
        <taxon>Bacillati</taxon>
        <taxon>Bacillota</taxon>
        <taxon>Clostridia</taxon>
        <taxon>Eubacteriales</taxon>
        <taxon>Clostridiaceae</taxon>
        <taxon>Clostridium</taxon>
    </lineage>
</organism>
<feature type="domain" description="N-acetyltransferase" evidence="1">
    <location>
        <begin position="131"/>
        <end position="273"/>
    </location>
</feature>
<reference evidence="2 3" key="1">
    <citation type="submission" date="2021-03" db="EMBL/GenBank/DDBJ databases">
        <title>Genomic Encyclopedia of Type Strains, Phase IV (KMG-IV): sequencing the most valuable type-strain genomes for metagenomic binning, comparative biology and taxonomic classification.</title>
        <authorList>
            <person name="Goeker M."/>
        </authorList>
    </citation>
    <scope>NUCLEOTIDE SEQUENCE [LARGE SCALE GENOMIC DNA]</scope>
    <source>
        <strain evidence="2 3">DSM 28650</strain>
    </source>
</reference>
<name>A0ABS4K4Q4_9CLOT</name>
<dbReference type="InterPro" id="IPR050276">
    <property type="entry name" value="MshD_Acetyltransferase"/>
</dbReference>